<gene>
    <name evidence="2" type="ORF">C8J28_12014</name>
</gene>
<feature type="compositionally biased region" description="Basic and acidic residues" evidence="1">
    <location>
        <begin position="167"/>
        <end position="177"/>
    </location>
</feature>
<feature type="region of interest" description="Disordered" evidence="1">
    <location>
        <begin position="202"/>
        <end position="226"/>
    </location>
</feature>
<feature type="compositionally biased region" description="Pro residues" evidence="1">
    <location>
        <begin position="179"/>
        <end position="188"/>
    </location>
</feature>
<feature type="compositionally biased region" description="Polar residues" evidence="1">
    <location>
        <begin position="215"/>
        <end position="226"/>
    </location>
</feature>
<dbReference type="AlphaFoldDB" id="A0A2T5JUE6"/>
<proteinExistence type="predicted"/>
<evidence type="ECO:0000313" key="2">
    <source>
        <dbReference type="EMBL" id="PTR13668.1"/>
    </source>
</evidence>
<evidence type="ECO:0000256" key="1">
    <source>
        <dbReference type="SAM" id="MobiDB-lite"/>
    </source>
</evidence>
<reference evidence="2 3" key="1">
    <citation type="submission" date="2018-04" db="EMBL/GenBank/DDBJ databases">
        <title>Genomic Encyclopedia of Type Strains, Phase III (KMG-III): the genomes of soil and plant-associated and newly described type strains.</title>
        <authorList>
            <person name="Whitman W."/>
        </authorList>
    </citation>
    <scope>NUCLEOTIDE SEQUENCE [LARGE SCALE GENOMIC DNA]</scope>
    <source>
        <strain evidence="2 3">KA25</strain>
    </source>
</reference>
<dbReference type="EMBL" id="QAOT01000020">
    <property type="protein sequence ID" value="PTR13668.1"/>
    <property type="molecule type" value="Genomic_DNA"/>
</dbReference>
<comment type="caution">
    <text evidence="2">The sequence shown here is derived from an EMBL/GenBank/DDBJ whole genome shotgun (WGS) entry which is preliminary data.</text>
</comment>
<dbReference type="Proteomes" id="UP000244060">
    <property type="component" value="Unassembled WGS sequence"/>
</dbReference>
<sequence>MNMRWLKSSQLCMMLPGSWGGVRISRRNTGLRARWLRRMRPCRRWRRDGLGMKGLRPLMARVGGLRRKPLGWRSMPRVPQPATEGALPQRWPDPLNIIRFRAGRKRQRFPAYGRTRRCRTGASIRTSIVPHRNRRPSGCSCLRTGRMRARLQLAQRPSPTSCPKRSGCRDLHRRDLPLEPSPGPPPSPRAVRRLRLICPCPVPPLPRPERTPSRSCCSLTTSGRSG</sequence>
<feature type="region of interest" description="Disordered" evidence="1">
    <location>
        <begin position="154"/>
        <end position="190"/>
    </location>
</feature>
<name>A0A2T5JUE6_9RHOB</name>
<accession>A0A2T5JUE6</accession>
<protein>
    <submittedName>
        <fullName evidence="2">Uncharacterized protein</fullName>
    </submittedName>
</protein>
<keyword evidence="3" id="KW-1185">Reference proteome</keyword>
<evidence type="ECO:0000313" key="3">
    <source>
        <dbReference type="Proteomes" id="UP000244060"/>
    </source>
</evidence>
<organism evidence="2 3">
    <name type="scientific">Cereibacter azotoformans</name>
    <dbReference type="NCBI Taxonomy" id="43057"/>
    <lineage>
        <taxon>Bacteria</taxon>
        <taxon>Pseudomonadati</taxon>
        <taxon>Pseudomonadota</taxon>
        <taxon>Alphaproteobacteria</taxon>
        <taxon>Rhodobacterales</taxon>
        <taxon>Paracoccaceae</taxon>
        <taxon>Cereibacter</taxon>
    </lineage>
</organism>